<evidence type="ECO:0000256" key="2">
    <source>
        <dbReference type="ARBA" id="ARBA00023230"/>
    </source>
</evidence>
<dbReference type="EMBL" id="ML120444">
    <property type="protein sequence ID" value="RPA93973.1"/>
    <property type="molecule type" value="Genomic_DNA"/>
</dbReference>
<comment type="subcellular location">
    <subcellularLocation>
        <location evidence="1">Endoplasmic reticulum membrane</location>
        <topology evidence="1">Peripheral membrane protein</topology>
    </subcellularLocation>
</comment>
<dbReference type="SUPFAM" id="SSF52833">
    <property type="entry name" value="Thioredoxin-like"/>
    <property type="match status" value="1"/>
</dbReference>
<dbReference type="InterPro" id="IPR029071">
    <property type="entry name" value="Ubiquitin-like_domsf"/>
</dbReference>
<dbReference type="Pfam" id="PF00789">
    <property type="entry name" value="UBX"/>
    <property type="match status" value="1"/>
</dbReference>
<sequence>MEEIYYKGNIQEGSAEAKKDNKSLVFFVAADNCWRSLKWESENLTDGEIFPYLRENCIVFKLRAESAEASFLAMFCPEEKAPYLVVLKNGVMVRRLTHDTQDTAFISSLKSAISTPAAFRAATNASATPHPPSPSATATLAEGALSSLFVERRIRLEQQQNALAVAEREKKAAELKRRQDNLSPDRKKYVEEQTRRIAQDKAEKERILLRIENNRIERQVRELRKSEARTAVLTTPVQAVEQAEEKVAFNEALLSIRLLHGGLLKVKFLEGRLLSEVRKWVDENRSDGVDAYIFMQPPDRKFTAFDENKSLKELNLGKFTTLVLARR</sequence>
<comment type="subunit">
    <text evidence="3">Directly interacts with VCP. Interacts with UBQLN1. Forms a complex with VCP and UBQLN1.</text>
</comment>
<dbReference type="Gene3D" id="3.40.30.10">
    <property type="entry name" value="Glutaredoxin"/>
    <property type="match status" value="1"/>
</dbReference>
<evidence type="ECO:0000256" key="5">
    <source>
        <dbReference type="ARBA" id="ARBA00046062"/>
    </source>
</evidence>
<dbReference type="GO" id="GO:0005789">
    <property type="term" value="C:endoplasmic reticulum membrane"/>
    <property type="evidence" value="ECO:0007669"/>
    <property type="project" value="UniProtKB-SubCell"/>
</dbReference>
<accession>A0A3N4J6Q3</accession>
<dbReference type="GO" id="GO:0006986">
    <property type="term" value="P:response to unfolded protein"/>
    <property type="evidence" value="ECO:0007669"/>
    <property type="project" value="UniProtKB-KW"/>
</dbReference>
<evidence type="ECO:0000313" key="9">
    <source>
        <dbReference type="Proteomes" id="UP000276215"/>
    </source>
</evidence>
<keyword evidence="9" id="KW-1185">Reference proteome</keyword>
<evidence type="ECO:0000259" key="7">
    <source>
        <dbReference type="PROSITE" id="PS50033"/>
    </source>
</evidence>
<gene>
    <name evidence="8" type="ORF">L873DRAFT_1830477</name>
</gene>
<proteinExistence type="predicted"/>
<dbReference type="Gene3D" id="3.10.20.90">
    <property type="entry name" value="Phosphatidylinositol 3-kinase Catalytic Subunit, Chain A, domain 1"/>
    <property type="match status" value="1"/>
</dbReference>
<comment type="function">
    <text evidence="5">Involved in endoplasmic reticulum-associated protein degradation (ERAD). Acts as a platform to recruit both UBQLN1 and VCP to the ER during ERAD.</text>
</comment>
<dbReference type="STRING" id="1336337.A0A3N4J6Q3"/>
<protein>
    <recommendedName>
        <fullName evidence="4">UBX domain-containing protein 2</fullName>
    </recommendedName>
</protein>
<dbReference type="GO" id="GO:0036503">
    <property type="term" value="P:ERAD pathway"/>
    <property type="evidence" value="ECO:0007669"/>
    <property type="project" value="TreeGrafter"/>
</dbReference>
<dbReference type="PANTHER" id="PTHR46424:SF1">
    <property type="entry name" value="UBX DOMAIN-CONTAINING PROTEIN 4"/>
    <property type="match status" value="1"/>
</dbReference>
<dbReference type="PANTHER" id="PTHR46424">
    <property type="entry name" value="UBX DOMAIN-CONTAINING PROTEIN 4"/>
    <property type="match status" value="1"/>
</dbReference>
<name>A0A3N4J6Q3_9PEZI</name>
<feature type="region of interest" description="Disordered" evidence="6">
    <location>
        <begin position="174"/>
        <end position="193"/>
    </location>
</feature>
<evidence type="ECO:0000256" key="4">
    <source>
        <dbReference type="ARBA" id="ARBA00041575"/>
    </source>
</evidence>
<evidence type="ECO:0000256" key="3">
    <source>
        <dbReference type="ARBA" id="ARBA00038812"/>
    </source>
</evidence>
<evidence type="ECO:0000313" key="8">
    <source>
        <dbReference type="EMBL" id="RPA93973.1"/>
    </source>
</evidence>
<dbReference type="AlphaFoldDB" id="A0A3N4J6Q3"/>
<dbReference type="InterPro" id="IPR036249">
    <property type="entry name" value="Thioredoxin-like_sf"/>
</dbReference>
<feature type="domain" description="UBX" evidence="7">
    <location>
        <begin position="247"/>
        <end position="324"/>
    </location>
</feature>
<dbReference type="InterPro" id="IPR001012">
    <property type="entry name" value="UBX_dom"/>
</dbReference>
<reference evidence="8 9" key="1">
    <citation type="journal article" date="2018" name="Nat. Ecol. Evol.">
        <title>Pezizomycetes genomes reveal the molecular basis of ectomycorrhizal truffle lifestyle.</title>
        <authorList>
            <person name="Murat C."/>
            <person name="Payen T."/>
            <person name="Noel B."/>
            <person name="Kuo A."/>
            <person name="Morin E."/>
            <person name="Chen J."/>
            <person name="Kohler A."/>
            <person name="Krizsan K."/>
            <person name="Balestrini R."/>
            <person name="Da Silva C."/>
            <person name="Montanini B."/>
            <person name="Hainaut M."/>
            <person name="Levati E."/>
            <person name="Barry K.W."/>
            <person name="Belfiori B."/>
            <person name="Cichocki N."/>
            <person name="Clum A."/>
            <person name="Dockter R.B."/>
            <person name="Fauchery L."/>
            <person name="Guy J."/>
            <person name="Iotti M."/>
            <person name="Le Tacon F."/>
            <person name="Lindquist E.A."/>
            <person name="Lipzen A."/>
            <person name="Malagnac F."/>
            <person name="Mello A."/>
            <person name="Molinier V."/>
            <person name="Miyauchi S."/>
            <person name="Poulain J."/>
            <person name="Riccioni C."/>
            <person name="Rubini A."/>
            <person name="Sitrit Y."/>
            <person name="Splivallo R."/>
            <person name="Traeger S."/>
            <person name="Wang M."/>
            <person name="Zifcakova L."/>
            <person name="Wipf D."/>
            <person name="Zambonelli A."/>
            <person name="Paolocci F."/>
            <person name="Nowrousian M."/>
            <person name="Ottonello S."/>
            <person name="Baldrian P."/>
            <person name="Spatafora J.W."/>
            <person name="Henrissat B."/>
            <person name="Nagy L.G."/>
            <person name="Aury J.M."/>
            <person name="Wincker P."/>
            <person name="Grigoriev I.V."/>
            <person name="Bonfante P."/>
            <person name="Martin F.M."/>
        </authorList>
    </citation>
    <scope>NUCLEOTIDE SEQUENCE [LARGE SCALE GENOMIC DNA]</scope>
    <source>
        <strain evidence="8 9">120613-1</strain>
    </source>
</reference>
<evidence type="ECO:0000256" key="1">
    <source>
        <dbReference type="ARBA" id="ARBA00004406"/>
    </source>
</evidence>
<dbReference type="SUPFAM" id="SSF54236">
    <property type="entry name" value="Ubiquitin-like"/>
    <property type="match status" value="1"/>
</dbReference>
<keyword evidence="2" id="KW-0834">Unfolded protein response</keyword>
<dbReference type="OrthoDB" id="2445133at2759"/>
<dbReference type="PROSITE" id="PS50033">
    <property type="entry name" value="UBX"/>
    <property type="match status" value="1"/>
</dbReference>
<organism evidence="8 9">
    <name type="scientific">Choiromyces venosus 120613-1</name>
    <dbReference type="NCBI Taxonomy" id="1336337"/>
    <lineage>
        <taxon>Eukaryota</taxon>
        <taxon>Fungi</taxon>
        <taxon>Dikarya</taxon>
        <taxon>Ascomycota</taxon>
        <taxon>Pezizomycotina</taxon>
        <taxon>Pezizomycetes</taxon>
        <taxon>Pezizales</taxon>
        <taxon>Tuberaceae</taxon>
        <taxon>Choiromyces</taxon>
    </lineage>
</organism>
<dbReference type="Proteomes" id="UP000276215">
    <property type="component" value="Unassembled WGS sequence"/>
</dbReference>
<dbReference type="SMART" id="SM00166">
    <property type="entry name" value="UBX"/>
    <property type="match status" value="1"/>
</dbReference>
<evidence type="ECO:0000256" key="6">
    <source>
        <dbReference type="SAM" id="MobiDB-lite"/>
    </source>
</evidence>